<comment type="caution">
    <text evidence="1">The sequence shown here is derived from an EMBL/GenBank/DDBJ whole genome shotgun (WGS) entry which is preliminary data.</text>
</comment>
<accession>A0A1Y2BC53</accession>
<evidence type="ECO:0000313" key="2">
    <source>
        <dbReference type="Proteomes" id="UP000193642"/>
    </source>
</evidence>
<name>A0A1Y2BC53_9FUNG</name>
<gene>
    <name evidence="1" type="ORF">BCR33DRAFT_723625</name>
</gene>
<organism evidence="1 2">
    <name type="scientific">Rhizoclosmatium globosum</name>
    <dbReference type="NCBI Taxonomy" id="329046"/>
    <lineage>
        <taxon>Eukaryota</taxon>
        <taxon>Fungi</taxon>
        <taxon>Fungi incertae sedis</taxon>
        <taxon>Chytridiomycota</taxon>
        <taxon>Chytridiomycota incertae sedis</taxon>
        <taxon>Chytridiomycetes</taxon>
        <taxon>Chytridiales</taxon>
        <taxon>Chytriomycetaceae</taxon>
        <taxon>Rhizoclosmatium</taxon>
    </lineage>
</organism>
<protein>
    <submittedName>
        <fullName evidence="1">Uncharacterized protein</fullName>
    </submittedName>
</protein>
<proteinExistence type="predicted"/>
<dbReference type="Proteomes" id="UP000193642">
    <property type="component" value="Unassembled WGS sequence"/>
</dbReference>
<reference evidence="1 2" key="1">
    <citation type="submission" date="2016-07" db="EMBL/GenBank/DDBJ databases">
        <title>Pervasive Adenine N6-methylation of Active Genes in Fungi.</title>
        <authorList>
            <consortium name="DOE Joint Genome Institute"/>
            <person name="Mondo S.J."/>
            <person name="Dannebaum R.O."/>
            <person name="Kuo R.C."/>
            <person name="Labutti K."/>
            <person name="Haridas S."/>
            <person name="Kuo A."/>
            <person name="Salamov A."/>
            <person name="Ahrendt S.R."/>
            <person name="Lipzen A."/>
            <person name="Sullivan W."/>
            <person name="Andreopoulos W.B."/>
            <person name="Clum A."/>
            <person name="Lindquist E."/>
            <person name="Daum C."/>
            <person name="Ramamoorthy G.K."/>
            <person name="Gryganskyi A."/>
            <person name="Culley D."/>
            <person name="Magnuson J.K."/>
            <person name="James T.Y."/>
            <person name="O'Malley M.A."/>
            <person name="Stajich J.E."/>
            <person name="Spatafora J.W."/>
            <person name="Visel A."/>
            <person name="Grigoriev I.V."/>
        </authorList>
    </citation>
    <scope>NUCLEOTIDE SEQUENCE [LARGE SCALE GENOMIC DNA]</scope>
    <source>
        <strain evidence="1 2">JEL800</strain>
    </source>
</reference>
<dbReference type="EMBL" id="MCGO01000073">
    <property type="protein sequence ID" value="ORY32057.1"/>
    <property type="molecule type" value="Genomic_DNA"/>
</dbReference>
<keyword evidence="2" id="KW-1185">Reference proteome</keyword>
<dbReference type="AlphaFoldDB" id="A0A1Y2BC53"/>
<evidence type="ECO:0000313" key="1">
    <source>
        <dbReference type="EMBL" id="ORY32057.1"/>
    </source>
</evidence>
<sequence>MLLLRSKTDHHATSVLGNFDRLNATKREARYIDMIRKPSILFRESKNGILIFTQQRQYDTPTGPAIAFIQEIYHKTGHDGEEAEDVGYSCSGCFIC</sequence>